<dbReference type="SUPFAM" id="SSF143430">
    <property type="entry name" value="TTP0101/SSO1404-like"/>
    <property type="match status" value="1"/>
</dbReference>
<dbReference type="RefSeq" id="WP_326926368.1">
    <property type="nucleotide sequence ID" value="NZ_CP123443.1"/>
</dbReference>
<comment type="subunit">
    <text evidence="9">Homodimer, forms a heterotetramer with a Cas1 homodimer.</text>
</comment>
<evidence type="ECO:0000256" key="4">
    <source>
        <dbReference type="ARBA" id="ARBA00022723"/>
    </source>
</evidence>
<evidence type="ECO:0000256" key="2">
    <source>
        <dbReference type="ARBA" id="ARBA00009959"/>
    </source>
</evidence>
<dbReference type="EC" id="3.1.-.-" evidence="9"/>
<dbReference type="Proteomes" id="UP001228690">
    <property type="component" value="Chromosome"/>
</dbReference>
<dbReference type="Gene3D" id="3.30.70.240">
    <property type="match status" value="1"/>
</dbReference>
<evidence type="ECO:0000256" key="3">
    <source>
        <dbReference type="ARBA" id="ARBA00022722"/>
    </source>
</evidence>
<keyword evidence="3 9" id="KW-0540">Nuclease</keyword>
<dbReference type="HAMAP" id="MF_01471">
    <property type="entry name" value="Cas2"/>
    <property type="match status" value="1"/>
</dbReference>
<comment type="function">
    <text evidence="9">CRISPR (clustered regularly interspaced short palindromic repeat), is an adaptive immune system that provides protection against mobile genetic elements (viruses, transposable elements and conjugative plasmids). CRISPR clusters contain sequences complementary to antecedent mobile elements and target invading nucleic acids. CRISPR clusters are transcribed and processed into CRISPR RNA (crRNA). Functions as a ssRNA-specific endoribonuclease. Involved in the integration of spacer DNA into the CRISPR cassette.</text>
</comment>
<dbReference type="GO" id="GO:0004519">
    <property type="term" value="F:endonuclease activity"/>
    <property type="evidence" value="ECO:0007669"/>
    <property type="project" value="UniProtKB-KW"/>
</dbReference>
<dbReference type="PANTHER" id="PTHR34405">
    <property type="entry name" value="CRISPR-ASSOCIATED ENDORIBONUCLEASE CAS2"/>
    <property type="match status" value="1"/>
</dbReference>
<accession>A0ABY8MG88</accession>
<comment type="similarity">
    <text evidence="2 9">Belongs to the CRISPR-associated endoribonuclease Cas2 protein family.</text>
</comment>
<keyword evidence="4 9" id="KW-0479">Metal-binding</keyword>
<keyword evidence="5 9" id="KW-0255">Endonuclease</keyword>
<evidence type="ECO:0000256" key="8">
    <source>
        <dbReference type="ARBA" id="ARBA00023118"/>
    </source>
</evidence>
<evidence type="ECO:0000313" key="11">
    <source>
        <dbReference type="Proteomes" id="UP001228690"/>
    </source>
</evidence>
<evidence type="ECO:0000256" key="7">
    <source>
        <dbReference type="ARBA" id="ARBA00022842"/>
    </source>
</evidence>
<dbReference type="EMBL" id="CP123443">
    <property type="protein sequence ID" value="WGK68198.1"/>
    <property type="molecule type" value="Genomic_DNA"/>
</dbReference>
<dbReference type="Pfam" id="PF09827">
    <property type="entry name" value="CRISPR_Cas2"/>
    <property type="match status" value="1"/>
</dbReference>
<evidence type="ECO:0000313" key="10">
    <source>
        <dbReference type="EMBL" id="WGK68198.1"/>
    </source>
</evidence>
<keyword evidence="8 9" id="KW-0051">Antiviral defense</keyword>
<dbReference type="InterPro" id="IPR021127">
    <property type="entry name" value="CRISPR_associated_Cas2"/>
</dbReference>
<evidence type="ECO:0000256" key="5">
    <source>
        <dbReference type="ARBA" id="ARBA00022759"/>
    </source>
</evidence>
<reference evidence="10 11" key="1">
    <citation type="submission" date="2023-04" db="EMBL/GenBank/DDBJ databases">
        <title>Spirochaete genome identified in red abalone sample constitutes a novel genus.</title>
        <authorList>
            <person name="Sharma S.P."/>
            <person name="Purcell C.M."/>
            <person name="Hyde J.R."/>
            <person name="Severin A.J."/>
        </authorList>
    </citation>
    <scope>NUCLEOTIDE SEQUENCE [LARGE SCALE GENOMIC DNA]</scope>
    <source>
        <strain evidence="10 11">SP-2023</strain>
    </source>
</reference>
<dbReference type="PANTHER" id="PTHR34405:SF3">
    <property type="entry name" value="CRISPR-ASSOCIATED ENDORIBONUCLEASE CAS2 3"/>
    <property type="match status" value="1"/>
</dbReference>
<proteinExistence type="inferred from homology"/>
<gene>
    <name evidence="9 10" type="primary">cas2</name>
    <name evidence="10" type="ORF">P0082_06845</name>
</gene>
<keyword evidence="11" id="KW-1185">Reference proteome</keyword>
<keyword evidence="6 9" id="KW-0378">Hydrolase</keyword>
<keyword evidence="7 9" id="KW-0460">Magnesium</keyword>
<evidence type="ECO:0000256" key="1">
    <source>
        <dbReference type="ARBA" id="ARBA00001946"/>
    </source>
</evidence>
<evidence type="ECO:0000256" key="6">
    <source>
        <dbReference type="ARBA" id="ARBA00022801"/>
    </source>
</evidence>
<evidence type="ECO:0000256" key="9">
    <source>
        <dbReference type="HAMAP-Rule" id="MF_01471"/>
    </source>
</evidence>
<organism evidence="10 11">
    <name type="scientific">Candidatus Haliotispira prima</name>
    <dbReference type="NCBI Taxonomy" id="3034016"/>
    <lineage>
        <taxon>Bacteria</taxon>
        <taxon>Pseudomonadati</taxon>
        <taxon>Spirochaetota</taxon>
        <taxon>Spirochaetia</taxon>
        <taxon>Spirochaetales</taxon>
        <taxon>Spirochaetaceae</taxon>
        <taxon>Candidatus Haliotispira</taxon>
    </lineage>
</organism>
<name>A0ABY8MG88_9SPIO</name>
<feature type="binding site" evidence="9">
    <location>
        <position position="7"/>
    </location>
    <ligand>
        <name>Mg(2+)</name>
        <dbReference type="ChEBI" id="CHEBI:18420"/>
        <note>catalytic</note>
    </ligand>
</feature>
<comment type="cofactor">
    <cofactor evidence="1 9">
        <name>Mg(2+)</name>
        <dbReference type="ChEBI" id="CHEBI:18420"/>
    </cofactor>
</comment>
<sequence>MLLISYDISDNKLRSRFAKLLERYGERVQYSVFEVRNSERLLNLLKTEIEGRYSKFFTGADNIRIYQVNNNQTISYGNALHREQNVLYLE</sequence>
<dbReference type="CDD" id="cd09725">
    <property type="entry name" value="Cas2_I_II_III"/>
    <property type="match status" value="1"/>
</dbReference>
<protein>
    <recommendedName>
        <fullName evidence="9">CRISPR-associated endoribonuclease Cas2</fullName>
        <ecNumber evidence="9">3.1.-.-</ecNumber>
    </recommendedName>
</protein>
<dbReference type="InterPro" id="IPR019199">
    <property type="entry name" value="Virulence_VapD/CRISPR_Cas2"/>
</dbReference>
<dbReference type="NCBIfam" id="TIGR01573">
    <property type="entry name" value="cas2"/>
    <property type="match status" value="1"/>
</dbReference>